<evidence type="ECO:0000256" key="1">
    <source>
        <dbReference type="SAM" id="MobiDB-lite"/>
    </source>
</evidence>
<proteinExistence type="predicted"/>
<comment type="caution">
    <text evidence="2">The sequence shown here is derived from an EMBL/GenBank/DDBJ whole genome shotgun (WGS) entry which is preliminary data.</text>
</comment>
<evidence type="ECO:0000313" key="3">
    <source>
        <dbReference type="Proteomes" id="UP000037460"/>
    </source>
</evidence>
<accession>A0A0M0JI53</accession>
<reference evidence="3" key="1">
    <citation type="journal article" date="2015" name="PLoS Genet.">
        <title>Genome Sequence and Transcriptome Analyses of Chrysochromulina tobin: Metabolic Tools for Enhanced Algal Fitness in the Prominent Order Prymnesiales (Haptophyceae).</title>
        <authorList>
            <person name="Hovde B.T."/>
            <person name="Deodato C.R."/>
            <person name="Hunsperger H.M."/>
            <person name="Ryken S.A."/>
            <person name="Yost W."/>
            <person name="Jha R.K."/>
            <person name="Patterson J."/>
            <person name="Monnat R.J. Jr."/>
            <person name="Barlow S.B."/>
            <person name="Starkenburg S.R."/>
            <person name="Cattolico R.A."/>
        </authorList>
    </citation>
    <scope>NUCLEOTIDE SEQUENCE</scope>
    <source>
        <strain evidence="3">CCMP291</strain>
    </source>
</reference>
<dbReference type="Proteomes" id="UP000037460">
    <property type="component" value="Unassembled WGS sequence"/>
</dbReference>
<name>A0A0M0JI53_9EUKA</name>
<sequence length="632" mass="71516">MKTESSKGTWKIKVRLDDKEKPETLQAEKNYKRVEVALETGDVDDQQADQQADIAAAPPAHVATFSEDTTVNFEKQEALEMISKVLQIRPPMNSVEEFQSTHVANMVKHIEDCIKAFRVVRQLQCTSGDDGQPDNDTAKLLDALRSKLFLPEEKEMEISVSSPKEVEVGVNAPTDGALPSASKPWYMYPFLTRKWPNGAGTGNAEATEDNAKATVKSTPQSKAKIRPPPQSDVSTYYLTHDVTDDDGEPDPRIVPVMVEADSYKSGADCSLRRVPWTQKDMLNPAVDPLLKEVPRWDPKSEKVRVGKDRLFTQKEWVTQLEKWQAAYPNVTKPDGSNPFETAAFRTKKTSDDKIIEATFNALPAFGSPTWGEYNASWGKSTKALLSMFRPDMWGNMVCLPDKIDPLGATNGSLCFFDVDHLFPFSRGGQSIKDNFAAVQCVANRYIKGDNLIPYLNPVQMACGISSKQLVAMVLSVEKNSIGELRSRKDQNSLRDRMLTWLTRSSIKGESFRTFQADVRRSTDGQTLVNYFRERQRREDEALLGRVEPRSADRCLTVRIIKCMLRLEVRGQSTYYVQLVQDRLKSAKYWWDNDNETWAKELGSQTEKEDLLKNLRDLAREYGFRYTELTIGN</sequence>
<organism evidence="2 3">
    <name type="scientific">Chrysochromulina tobinii</name>
    <dbReference type="NCBI Taxonomy" id="1460289"/>
    <lineage>
        <taxon>Eukaryota</taxon>
        <taxon>Haptista</taxon>
        <taxon>Haptophyta</taxon>
        <taxon>Prymnesiophyceae</taxon>
        <taxon>Prymnesiales</taxon>
        <taxon>Chrysochromulinaceae</taxon>
        <taxon>Chrysochromulina</taxon>
    </lineage>
</organism>
<protein>
    <submittedName>
        <fullName evidence="2">Uncharacterized protein</fullName>
    </submittedName>
</protein>
<gene>
    <name evidence="2" type="ORF">Ctob_001384</name>
</gene>
<evidence type="ECO:0000313" key="2">
    <source>
        <dbReference type="EMBL" id="KOO26291.1"/>
    </source>
</evidence>
<dbReference type="OrthoDB" id="545965at2759"/>
<dbReference type="AlphaFoldDB" id="A0A0M0JI53"/>
<feature type="region of interest" description="Disordered" evidence="1">
    <location>
        <begin position="199"/>
        <end position="235"/>
    </location>
</feature>
<keyword evidence="3" id="KW-1185">Reference proteome</keyword>
<dbReference type="EMBL" id="JWZX01002871">
    <property type="protein sequence ID" value="KOO26291.1"/>
    <property type="molecule type" value="Genomic_DNA"/>
</dbReference>